<dbReference type="InterPro" id="IPR035970">
    <property type="entry name" value="60S_ribosomal_eL19_sf"/>
</dbReference>
<dbReference type="PANTHER" id="PTHR10722">
    <property type="entry name" value="60S RIBOSOMAL PROTEIN L19"/>
    <property type="match status" value="1"/>
</dbReference>
<evidence type="ECO:0000256" key="3">
    <source>
        <dbReference type="ARBA" id="ARBA00023274"/>
    </source>
</evidence>
<sequence>MVLLKLQKWLAASVLSCGRGKVWLDPNEGNEISMDNSHQNMRKLVKDGFIIRKPTKIHSRSRTCRMKEAKKKGRHSGYGKHKGTREAKLPTKVKGNVFKNKHVLMENIQKKKTEKDREKTLSDKFEARRANNKAIRERKFARQEEHLAQ</sequence>
<evidence type="ECO:0000313" key="7">
    <source>
        <dbReference type="Proteomes" id="UP000222542"/>
    </source>
</evidence>
<comment type="similarity">
    <text evidence="1">Belongs to the eukaryotic ribosomal protein eL19 family.</text>
</comment>
<dbReference type="AlphaFoldDB" id="A0A2G2ZHR8"/>
<feature type="compositionally biased region" description="Basic residues" evidence="4">
    <location>
        <begin position="58"/>
        <end position="83"/>
    </location>
</feature>
<dbReference type="Gene3D" id="1.10.1650.10">
    <property type="match status" value="1"/>
</dbReference>
<dbReference type="GO" id="GO:0006412">
    <property type="term" value="P:translation"/>
    <property type="evidence" value="ECO:0007669"/>
    <property type="project" value="InterPro"/>
</dbReference>
<evidence type="ECO:0000256" key="1">
    <source>
        <dbReference type="ARBA" id="ARBA00011082"/>
    </source>
</evidence>
<evidence type="ECO:0000313" key="6">
    <source>
        <dbReference type="EMBL" id="PHT81526.1"/>
    </source>
</evidence>
<keyword evidence="7" id="KW-1185">Reference proteome</keyword>
<organism evidence="6 7">
    <name type="scientific">Capsicum annuum</name>
    <name type="common">Capsicum pepper</name>
    <dbReference type="NCBI Taxonomy" id="4072"/>
    <lineage>
        <taxon>Eukaryota</taxon>
        <taxon>Viridiplantae</taxon>
        <taxon>Streptophyta</taxon>
        <taxon>Embryophyta</taxon>
        <taxon>Tracheophyta</taxon>
        <taxon>Spermatophyta</taxon>
        <taxon>Magnoliopsida</taxon>
        <taxon>eudicotyledons</taxon>
        <taxon>Gunneridae</taxon>
        <taxon>Pentapetalae</taxon>
        <taxon>asterids</taxon>
        <taxon>lamiids</taxon>
        <taxon>Solanales</taxon>
        <taxon>Solanaceae</taxon>
        <taxon>Solanoideae</taxon>
        <taxon>Capsiceae</taxon>
        <taxon>Capsicum</taxon>
    </lineage>
</organism>
<dbReference type="Gramene" id="PHT81526">
    <property type="protein sequence ID" value="PHT81526"/>
    <property type="gene ID" value="T459_14541"/>
</dbReference>
<dbReference type="OMA" id="CSKKVWL"/>
<proteinExistence type="inferred from homology"/>
<name>A0A2G2ZHR8_CAPAN</name>
<reference evidence="6 7" key="1">
    <citation type="journal article" date="2014" name="Nat. Genet.">
        <title>Genome sequence of the hot pepper provides insights into the evolution of pungency in Capsicum species.</title>
        <authorList>
            <person name="Kim S."/>
            <person name="Park M."/>
            <person name="Yeom S.I."/>
            <person name="Kim Y.M."/>
            <person name="Lee J.M."/>
            <person name="Lee H.A."/>
            <person name="Seo E."/>
            <person name="Choi J."/>
            <person name="Cheong K."/>
            <person name="Kim K.T."/>
            <person name="Jung K."/>
            <person name="Lee G.W."/>
            <person name="Oh S.K."/>
            <person name="Bae C."/>
            <person name="Kim S.B."/>
            <person name="Lee H.Y."/>
            <person name="Kim S.Y."/>
            <person name="Kim M.S."/>
            <person name="Kang B.C."/>
            <person name="Jo Y.D."/>
            <person name="Yang H.B."/>
            <person name="Jeong H.J."/>
            <person name="Kang W.H."/>
            <person name="Kwon J.K."/>
            <person name="Shin C."/>
            <person name="Lim J.Y."/>
            <person name="Park J.H."/>
            <person name="Huh J.H."/>
            <person name="Kim J.S."/>
            <person name="Kim B.D."/>
            <person name="Cohen O."/>
            <person name="Paran I."/>
            <person name="Suh M.C."/>
            <person name="Lee S.B."/>
            <person name="Kim Y.K."/>
            <person name="Shin Y."/>
            <person name="Noh S.J."/>
            <person name="Park J."/>
            <person name="Seo Y.S."/>
            <person name="Kwon S.Y."/>
            <person name="Kim H.A."/>
            <person name="Park J.M."/>
            <person name="Kim H.J."/>
            <person name="Choi S.B."/>
            <person name="Bosland P.W."/>
            <person name="Reeves G."/>
            <person name="Jo S.H."/>
            <person name="Lee B.W."/>
            <person name="Cho H.T."/>
            <person name="Choi H.S."/>
            <person name="Lee M.S."/>
            <person name="Yu Y."/>
            <person name="Do Choi Y."/>
            <person name="Park B.S."/>
            <person name="van Deynze A."/>
            <person name="Ashrafi H."/>
            <person name="Hill T."/>
            <person name="Kim W.T."/>
            <person name="Pai H.S."/>
            <person name="Ahn H.K."/>
            <person name="Yeam I."/>
            <person name="Giovannoni J.J."/>
            <person name="Rose J.K."/>
            <person name="Sorensen I."/>
            <person name="Lee S.J."/>
            <person name="Kim R.W."/>
            <person name="Choi I.Y."/>
            <person name="Choi B.S."/>
            <person name="Lim J.S."/>
            <person name="Lee Y.H."/>
            <person name="Choi D."/>
        </authorList>
    </citation>
    <scope>NUCLEOTIDE SEQUENCE [LARGE SCALE GENOMIC DNA]</scope>
    <source>
        <strain evidence="7">cv. CM334</strain>
    </source>
</reference>
<dbReference type="SUPFAM" id="SSF48140">
    <property type="entry name" value="Ribosomal protein L19 (L19e)"/>
    <property type="match status" value="1"/>
</dbReference>
<dbReference type="EMBL" id="AYRZ02000005">
    <property type="protein sequence ID" value="PHT81526.1"/>
    <property type="molecule type" value="Genomic_DNA"/>
</dbReference>
<protein>
    <submittedName>
        <fullName evidence="6">60S ribosomal protein L19-1</fullName>
    </submittedName>
</protein>
<feature type="region of interest" description="Disordered" evidence="4">
    <location>
        <begin position="109"/>
        <end position="149"/>
    </location>
</feature>
<dbReference type="GO" id="GO:0022625">
    <property type="term" value="C:cytosolic large ribosomal subunit"/>
    <property type="evidence" value="ECO:0000318"/>
    <property type="project" value="GO_Central"/>
</dbReference>
<dbReference type="Proteomes" id="UP000222542">
    <property type="component" value="Unassembled WGS sequence"/>
</dbReference>
<dbReference type="STRING" id="4072.A0A2G2ZHR8"/>
<evidence type="ECO:0000256" key="4">
    <source>
        <dbReference type="SAM" id="MobiDB-lite"/>
    </source>
</evidence>
<dbReference type="InterPro" id="IPR000196">
    <property type="entry name" value="Ribosomal_eL19_dom"/>
</dbReference>
<dbReference type="Pfam" id="PF01280">
    <property type="entry name" value="Ribosomal_L19e"/>
    <property type="match status" value="1"/>
</dbReference>
<keyword evidence="2 6" id="KW-0689">Ribosomal protein</keyword>
<feature type="region of interest" description="Disordered" evidence="4">
    <location>
        <begin position="58"/>
        <end position="93"/>
    </location>
</feature>
<evidence type="ECO:0000259" key="5">
    <source>
        <dbReference type="SMART" id="SM01416"/>
    </source>
</evidence>
<gene>
    <name evidence="6" type="ORF">T459_14541</name>
</gene>
<comment type="caution">
    <text evidence="6">The sequence shown here is derived from an EMBL/GenBank/DDBJ whole genome shotgun (WGS) entry which is preliminary data.</text>
</comment>
<dbReference type="InterPro" id="IPR057259">
    <property type="entry name" value="Ribosomal_L19e"/>
</dbReference>
<reference evidence="6 7" key="2">
    <citation type="journal article" date="2017" name="Genome Biol.">
        <title>New reference genome sequences of hot pepper reveal the massive evolution of plant disease-resistance genes by retroduplication.</title>
        <authorList>
            <person name="Kim S."/>
            <person name="Park J."/>
            <person name="Yeom S.I."/>
            <person name="Kim Y.M."/>
            <person name="Seo E."/>
            <person name="Kim K.T."/>
            <person name="Kim M.S."/>
            <person name="Lee J.M."/>
            <person name="Cheong K."/>
            <person name="Shin H.S."/>
            <person name="Kim S.B."/>
            <person name="Han K."/>
            <person name="Lee J."/>
            <person name="Park M."/>
            <person name="Lee H.A."/>
            <person name="Lee H.Y."/>
            <person name="Lee Y."/>
            <person name="Oh S."/>
            <person name="Lee J.H."/>
            <person name="Choi E."/>
            <person name="Choi E."/>
            <person name="Lee S.E."/>
            <person name="Jeon J."/>
            <person name="Kim H."/>
            <person name="Choi G."/>
            <person name="Song H."/>
            <person name="Lee J."/>
            <person name="Lee S.C."/>
            <person name="Kwon J.K."/>
            <person name="Lee H.Y."/>
            <person name="Koo N."/>
            <person name="Hong Y."/>
            <person name="Kim R.W."/>
            <person name="Kang W.H."/>
            <person name="Huh J.H."/>
            <person name="Kang B.C."/>
            <person name="Yang T.J."/>
            <person name="Lee Y.H."/>
            <person name="Bennetzen J.L."/>
            <person name="Choi D."/>
        </authorList>
    </citation>
    <scope>NUCLEOTIDE SEQUENCE [LARGE SCALE GENOMIC DNA]</scope>
    <source>
        <strain evidence="7">cv. CM334</strain>
    </source>
</reference>
<dbReference type="FunFam" id="1.10.1650.10:FF:000001">
    <property type="entry name" value="Ribosomal protein L19"/>
    <property type="match status" value="1"/>
</dbReference>
<dbReference type="SMART" id="SM01416">
    <property type="entry name" value="Ribosomal_L19e"/>
    <property type="match status" value="1"/>
</dbReference>
<keyword evidence="3" id="KW-0687">Ribonucleoprotein</keyword>
<dbReference type="SMR" id="A0A2G2ZHR8"/>
<dbReference type="GO" id="GO:0003723">
    <property type="term" value="F:RNA binding"/>
    <property type="evidence" value="ECO:0000318"/>
    <property type="project" value="GO_Central"/>
</dbReference>
<dbReference type="InterPro" id="IPR057260">
    <property type="entry name" value="Ribosomal_L19e_C"/>
</dbReference>
<evidence type="ECO:0000256" key="2">
    <source>
        <dbReference type="ARBA" id="ARBA00022980"/>
    </source>
</evidence>
<dbReference type="InterPro" id="IPR015972">
    <property type="entry name" value="Ribosomal_eL19_dom1"/>
</dbReference>
<accession>A0A2G2ZHR8</accession>
<dbReference type="InterPro" id="IPR039547">
    <property type="entry name" value="Ribosomal_eL19"/>
</dbReference>
<dbReference type="GO" id="GO:0003735">
    <property type="term" value="F:structural constituent of ribosome"/>
    <property type="evidence" value="ECO:0000318"/>
    <property type="project" value="GO_Central"/>
</dbReference>
<feature type="domain" description="Large ribosomal subunit protein eL19" evidence="5">
    <location>
        <begin position="3"/>
        <end position="112"/>
    </location>
</feature>
<dbReference type="Pfam" id="PF25476">
    <property type="entry name" value="Ribosomal_L19e_C"/>
    <property type="match status" value="1"/>
</dbReference>
<dbReference type="Gene3D" id="1.10.1200.240">
    <property type="match status" value="2"/>
</dbReference>